<keyword evidence="4" id="KW-1133">Transmembrane helix</keyword>
<evidence type="ECO:0000256" key="3">
    <source>
        <dbReference type="ARBA" id="ARBA00023315"/>
    </source>
</evidence>
<evidence type="ECO:0000313" key="7">
    <source>
        <dbReference type="Proteomes" id="UP000475582"/>
    </source>
</evidence>
<name>A0A6L6PGQ8_9BURK</name>
<dbReference type="PANTHER" id="PTHR10434:SF66">
    <property type="entry name" value="PHOSPHOLIPID_GLYCEROL ACYLTRANSFERASE DOMAIN-CONTAINING PROTEIN"/>
    <property type="match status" value="1"/>
</dbReference>
<accession>A0A6L6PGQ8</accession>
<dbReference type="OrthoDB" id="9812274at2"/>
<keyword evidence="7" id="KW-1185">Reference proteome</keyword>
<keyword evidence="2 6" id="KW-0808">Transferase</keyword>
<reference evidence="6 7" key="1">
    <citation type="submission" date="2019-11" db="EMBL/GenBank/DDBJ databases">
        <title>Type strains purchased from KCTC, JCM and DSMZ.</title>
        <authorList>
            <person name="Lu H."/>
        </authorList>
    </citation>
    <scope>NUCLEOTIDE SEQUENCE [LARGE SCALE GENOMIC DNA]</scope>
    <source>
        <strain evidence="6 7">KCTC 22382</strain>
    </source>
</reference>
<gene>
    <name evidence="6" type="ORF">GM676_10060</name>
</gene>
<keyword evidence="4" id="KW-0472">Membrane</keyword>
<dbReference type="EMBL" id="WNKY01000008">
    <property type="protein sequence ID" value="MTV37919.1"/>
    <property type="molecule type" value="Genomic_DNA"/>
</dbReference>
<dbReference type="Pfam" id="PF01553">
    <property type="entry name" value="Acyltransferase"/>
    <property type="match status" value="1"/>
</dbReference>
<evidence type="ECO:0000256" key="1">
    <source>
        <dbReference type="ARBA" id="ARBA00005189"/>
    </source>
</evidence>
<dbReference type="GO" id="GO:0003841">
    <property type="term" value="F:1-acylglycerol-3-phosphate O-acyltransferase activity"/>
    <property type="evidence" value="ECO:0007669"/>
    <property type="project" value="TreeGrafter"/>
</dbReference>
<organism evidence="6 7">
    <name type="scientific">Duganella radicis</name>
    <dbReference type="NCBI Taxonomy" id="551988"/>
    <lineage>
        <taxon>Bacteria</taxon>
        <taxon>Pseudomonadati</taxon>
        <taxon>Pseudomonadota</taxon>
        <taxon>Betaproteobacteria</taxon>
        <taxon>Burkholderiales</taxon>
        <taxon>Oxalobacteraceae</taxon>
        <taxon>Telluria group</taxon>
        <taxon>Duganella</taxon>
    </lineage>
</organism>
<protein>
    <submittedName>
        <fullName evidence="6">1-acyl-sn-glycerol-3-phosphate acyltransferase</fullName>
    </submittedName>
</protein>
<proteinExistence type="predicted"/>
<keyword evidence="4" id="KW-0812">Transmembrane</keyword>
<dbReference type="CDD" id="cd07989">
    <property type="entry name" value="LPLAT_AGPAT-like"/>
    <property type="match status" value="1"/>
</dbReference>
<evidence type="ECO:0000259" key="5">
    <source>
        <dbReference type="SMART" id="SM00563"/>
    </source>
</evidence>
<keyword evidence="3 6" id="KW-0012">Acyltransferase</keyword>
<evidence type="ECO:0000256" key="4">
    <source>
        <dbReference type="SAM" id="Phobius"/>
    </source>
</evidence>
<feature type="transmembrane region" description="Helical" evidence="4">
    <location>
        <begin position="20"/>
        <end position="45"/>
    </location>
</feature>
<dbReference type="GO" id="GO:0006654">
    <property type="term" value="P:phosphatidic acid biosynthetic process"/>
    <property type="evidence" value="ECO:0007669"/>
    <property type="project" value="TreeGrafter"/>
</dbReference>
<comment type="pathway">
    <text evidence="1">Lipid metabolism.</text>
</comment>
<sequence>MAACAGAGGGRADVIARLSLYWRVLATGLSFAVFGIGGLLLRVLVFPLLNVLIWTPALRVTAARAVIRHAFRAYVDLMRVLGVLRYEVRGLGKLERGGLLILANHPTLIDTVFLMAFVKNADCIVKSALWNNPFTRGPVRAAGYISNDSGAGLVDDCIASLERGNNLIVFPEGTRTPGNGVISMKRGAANIAVRGARDMTPVLIRCEPATLGKGGKWWRVPPRRVLIQIDVQDDLAVASFTDNGVSEVMAARRLTEFLQNYFTVKCQSHA</sequence>
<dbReference type="RefSeq" id="WP_155463402.1">
    <property type="nucleotide sequence ID" value="NZ_WNKY01000008.1"/>
</dbReference>
<dbReference type="SMART" id="SM00563">
    <property type="entry name" value="PlsC"/>
    <property type="match status" value="1"/>
</dbReference>
<dbReference type="SUPFAM" id="SSF69593">
    <property type="entry name" value="Glycerol-3-phosphate (1)-acyltransferase"/>
    <property type="match status" value="1"/>
</dbReference>
<dbReference type="AlphaFoldDB" id="A0A6L6PGQ8"/>
<dbReference type="Proteomes" id="UP000475582">
    <property type="component" value="Unassembled WGS sequence"/>
</dbReference>
<comment type="caution">
    <text evidence="6">The sequence shown here is derived from an EMBL/GenBank/DDBJ whole genome shotgun (WGS) entry which is preliminary data.</text>
</comment>
<evidence type="ECO:0000256" key="2">
    <source>
        <dbReference type="ARBA" id="ARBA00022679"/>
    </source>
</evidence>
<evidence type="ECO:0000313" key="6">
    <source>
        <dbReference type="EMBL" id="MTV37919.1"/>
    </source>
</evidence>
<dbReference type="InterPro" id="IPR002123">
    <property type="entry name" value="Plipid/glycerol_acylTrfase"/>
</dbReference>
<feature type="domain" description="Phospholipid/glycerol acyltransferase" evidence="5">
    <location>
        <begin position="99"/>
        <end position="207"/>
    </location>
</feature>
<dbReference type="PANTHER" id="PTHR10434">
    <property type="entry name" value="1-ACYL-SN-GLYCEROL-3-PHOSPHATE ACYLTRANSFERASE"/>
    <property type="match status" value="1"/>
</dbReference>